<name>A0A7L5E1C5_9SPHI</name>
<dbReference type="KEGG" id="mrob:HH214_10060"/>
<dbReference type="Gene3D" id="1.20.910.10">
    <property type="entry name" value="Heme oxygenase-like"/>
    <property type="match status" value="1"/>
</dbReference>
<evidence type="ECO:0000313" key="2">
    <source>
        <dbReference type="Proteomes" id="UP000503278"/>
    </source>
</evidence>
<sequence>MLAEQLKKDTLQNHQQLEKMLVGRMKAIRSATDYVNLLQLFYSYFGGLETQIAPFINQSNLADYADRRKSEALANDIKALGGQPHEKASGTHLPAITNTAEAFAALYVIEGSTLGGKIISKMMAQQLNITDGRGLTFFSGYGDATESMWTGFKTALNAQAGTPSQQADIINTANETFAKFKQWVEKNN</sequence>
<dbReference type="InterPro" id="IPR016084">
    <property type="entry name" value="Haem_Oase-like_multi-hlx"/>
</dbReference>
<accession>A0A7L5E1C5</accession>
<dbReference type="GO" id="GO:0006788">
    <property type="term" value="P:heme oxidation"/>
    <property type="evidence" value="ECO:0007669"/>
    <property type="project" value="InterPro"/>
</dbReference>
<protein>
    <submittedName>
        <fullName evidence="1">Biliverdin-producing heme oxygenase</fullName>
    </submittedName>
</protein>
<dbReference type="Proteomes" id="UP000503278">
    <property type="component" value="Chromosome"/>
</dbReference>
<gene>
    <name evidence="1" type="ORF">HH214_10060</name>
</gene>
<dbReference type="RefSeq" id="WP_169607339.1">
    <property type="nucleotide sequence ID" value="NZ_CP051682.1"/>
</dbReference>
<dbReference type="InterPro" id="IPR016053">
    <property type="entry name" value="Haem_Oase-like"/>
</dbReference>
<dbReference type="GO" id="GO:0004392">
    <property type="term" value="F:heme oxygenase (decyclizing) activity"/>
    <property type="evidence" value="ECO:0007669"/>
    <property type="project" value="InterPro"/>
</dbReference>
<dbReference type="CDD" id="cd19166">
    <property type="entry name" value="HemeO-bac"/>
    <property type="match status" value="1"/>
</dbReference>
<dbReference type="EMBL" id="CP051682">
    <property type="protein sequence ID" value="QJD96187.1"/>
    <property type="molecule type" value="Genomic_DNA"/>
</dbReference>
<reference evidence="1 2" key="1">
    <citation type="submission" date="2020-04" db="EMBL/GenBank/DDBJ databases">
        <title>Genome sequencing of novel species.</title>
        <authorList>
            <person name="Heo J."/>
            <person name="Kim S.-J."/>
            <person name="Kim J.-S."/>
            <person name="Hong S.-B."/>
            <person name="Kwon S.-W."/>
        </authorList>
    </citation>
    <scope>NUCLEOTIDE SEQUENCE [LARGE SCALE GENOMIC DNA]</scope>
    <source>
        <strain evidence="1 2">F39-2</strain>
    </source>
</reference>
<dbReference type="SUPFAM" id="SSF48613">
    <property type="entry name" value="Heme oxygenase-like"/>
    <property type="match status" value="1"/>
</dbReference>
<proteinExistence type="predicted"/>
<dbReference type="AlphaFoldDB" id="A0A7L5E1C5"/>
<dbReference type="Pfam" id="PF01126">
    <property type="entry name" value="Heme_oxygenase"/>
    <property type="match status" value="1"/>
</dbReference>
<keyword evidence="2" id="KW-1185">Reference proteome</keyword>
<evidence type="ECO:0000313" key="1">
    <source>
        <dbReference type="EMBL" id="QJD96187.1"/>
    </source>
</evidence>
<organism evidence="1 2">
    <name type="scientific">Mucilaginibacter robiniae</name>
    <dbReference type="NCBI Taxonomy" id="2728022"/>
    <lineage>
        <taxon>Bacteria</taxon>
        <taxon>Pseudomonadati</taxon>
        <taxon>Bacteroidota</taxon>
        <taxon>Sphingobacteriia</taxon>
        <taxon>Sphingobacteriales</taxon>
        <taxon>Sphingobacteriaceae</taxon>
        <taxon>Mucilaginibacter</taxon>
    </lineage>
</organism>